<dbReference type="EMBL" id="QFFJ01000002">
    <property type="protein sequence ID" value="RBL90810.1"/>
    <property type="molecule type" value="Genomic_DNA"/>
</dbReference>
<dbReference type="Proteomes" id="UP000253410">
    <property type="component" value="Unassembled WGS sequence"/>
</dbReference>
<protein>
    <submittedName>
        <fullName evidence="1">Uncharacterized protein</fullName>
    </submittedName>
</protein>
<accession>A0A365XX61</accession>
<proteinExistence type="predicted"/>
<sequence length="110" mass="13160">MIISWLSDLPAAFIFKLLSWKNHLVMIHVTLSYKNREFFQFEDTFLAQIAENTKKLLYALLEDIYDLLALENGHFRINLDNHPKIEVEGFSTDLRNQIERTLRGEYDYEY</sequence>
<reference evidence="1 2" key="1">
    <citation type="submission" date="2018-05" db="EMBL/GenBank/DDBJ databases">
        <title>Chitinophaga sp. K3CV102501T nov., isolated from isolated from a monsoon evergreen broad-leaved forest soil.</title>
        <authorList>
            <person name="Lv Y."/>
        </authorList>
    </citation>
    <scope>NUCLEOTIDE SEQUENCE [LARGE SCALE GENOMIC DNA]</scope>
    <source>
        <strain evidence="1 2">GDMCC 1.1325</strain>
    </source>
</reference>
<dbReference type="AlphaFoldDB" id="A0A365XX61"/>
<name>A0A365XX61_9BACT</name>
<evidence type="ECO:0000313" key="2">
    <source>
        <dbReference type="Proteomes" id="UP000253410"/>
    </source>
</evidence>
<evidence type="ECO:0000313" key="1">
    <source>
        <dbReference type="EMBL" id="RBL90810.1"/>
    </source>
</evidence>
<gene>
    <name evidence="1" type="ORF">DF182_30705</name>
</gene>
<keyword evidence="2" id="KW-1185">Reference proteome</keyword>
<organism evidence="1 2">
    <name type="scientific">Chitinophaga flava</name>
    <dbReference type="NCBI Taxonomy" id="2259036"/>
    <lineage>
        <taxon>Bacteria</taxon>
        <taxon>Pseudomonadati</taxon>
        <taxon>Bacteroidota</taxon>
        <taxon>Chitinophagia</taxon>
        <taxon>Chitinophagales</taxon>
        <taxon>Chitinophagaceae</taxon>
        <taxon>Chitinophaga</taxon>
    </lineage>
</organism>
<comment type="caution">
    <text evidence="1">The sequence shown here is derived from an EMBL/GenBank/DDBJ whole genome shotgun (WGS) entry which is preliminary data.</text>
</comment>